<sequence>MDNLEAKTQSPISRRTFLKAALAGAVLVSGGTVWKAIDQGVFSAGKGPAYEAWRDWDAAMDAAPHPMPLIRAAILAANAHNSQPWLFRVTDDTIDLYADISRNLGSMDPLLREMHISLGCAVENLTLAAQANGYKPEVILMSGEHEQIHVARIVLTPGEKQITELYQAIPFRHTDRSAFHSKKELPPSLYASLQEQIQEGDNVAFVWLQDEPLRTAMGEMIVRATEAIISDAEQSRDSHRWYRHDREVLHAMKDGTTLDATGSPVLTRAIGKLFPVSEATSNQYWLKSTRDTQVPTAGAFGGLLVQSRDRASLMRVGQVFQRMHLWAAANGWAIQPMNQPNERMDREQASKLTPHFREAMEKLIERPTWHQVFTFRIGYPANHAMPSPRRPAEEVLWKSITHN</sequence>
<dbReference type="AlphaFoldDB" id="A0A371PG82"/>
<accession>A0A371PG82</accession>
<evidence type="ECO:0000313" key="1">
    <source>
        <dbReference type="EMBL" id="REK74973.1"/>
    </source>
</evidence>
<protein>
    <recommendedName>
        <fullName evidence="3">Twin-arginine translocation signal domain-containing protein</fullName>
    </recommendedName>
</protein>
<dbReference type="InterPro" id="IPR006311">
    <property type="entry name" value="TAT_signal"/>
</dbReference>
<dbReference type="InterPro" id="IPR000415">
    <property type="entry name" value="Nitroreductase-like"/>
</dbReference>
<dbReference type="Proteomes" id="UP000261905">
    <property type="component" value="Unassembled WGS sequence"/>
</dbReference>
<dbReference type="Gene3D" id="3.40.109.10">
    <property type="entry name" value="NADH Oxidase"/>
    <property type="match status" value="1"/>
</dbReference>
<dbReference type="EMBL" id="QUBQ01000002">
    <property type="protein sequence ID" value="REK74973.1"/>
    <property type="molecule type" value="Genomic_DNA"/>
</dbReference>
<comment type="caution">
    <text evidence="1">The sequence shown here is derived from an EMBL/GenBank/DDBJ whole genome shotgun (WGS) entry which is preliminary data.</text>
</comment>
<dbReference type="NCBIfam" id="NF047509">
    <property type="entry name" value="Rv3131_FMN_oxido"/>
    <property type="match status" value="1"/>
</dbReference>
<gene>
    <name evidence="1" type="ORF">DX130_15135</name>
</gene>
<name>A0A371PG82_9BACL</name>
<dbReference type="PROSITE" id="PS51318">
    <property type="entry name" value="TAT"/>
    <property type="match status" value="1"/>
</dbReference>
<proteinExistence type="predicted"/>
<organism evidence="1 2">
    <name type="scientific">Paenibacillus paeoniae</name>
    <dbReference type="NCBI Taxonomy" id="2292705"/>
    <lineage>
        <taxon>Bacteria</taxon>
        <taxon>Bacillati</taxon>
        <taxon>Bacillota</taxon>
        <taxon>Bacilli</taxon>
        <taxon>Bacillales</taxon>
        <taxon>Paenibacillaceae</taxon>
        <taxon>Paenibacillus</taxon>
    </lineage>
</organism>
<dbReference type="OrthoDB" id="5149792at2"/>
<evidence type="ECO:0000313" key="2">
    <source>
        <dbReference type="Proteomes" id="UP000261905"/>
    </source>
</evidence>
<reference evidence="1 2" key="1">
    <citation type="submission" date="2018-08" db="EMBL/GenBank/DDBJ databases">
        <title>Paenibacillus sp. M4BSY-1, whole genome shotgun sequence.</title>
        <authorList>
            <person name="Tuo L."/>
        </authorList>
    </citation>
    <scope>NUCLEOTIDE SEQUENCE [LARGE SCALE GENOMIC DNA]</scope>
    <source>
        <strain evidence="1 2">M4BSY-1</strain>
    </source>
</reference>
<dbReference type="GO" id="GO:0016491">
    <property type="term" value="F:oxidoreductase activity"/>
    <property type="evidence" value="ECO:0007669"/>
    <property type="project" value="InterPro"/>
</dbReference>
<evidence type="ECO:0008006" key="3">
    <source>
        <dbReference type="Google" id="ProtNLM"/>
    </source>
</evidence>
<keyword evidence="2" id="KW-1185">Reference proteome</keyword>
<dbReference type="SUPFAM" id="SSF55469">
    <property type="entry name" value="FMN-dependent nitroreductase-like"/>
    <property type="match status" value="2"/>
</dbReference>